<dbReference type="InterPro" id="IPR029058">
    <property type="entry name" value="AB_hydrolase_fold"/>
</dbReference>
<feature type="domain" description="T6SS Phospholipase effector Tle1-like catalytic" evidence="2">
    <location>
        <begin position="35"/>
        <end position="282"/>
    </location>
</feature>
<dbReference type="Proteomes" id="UP000242224">
    <property type="component" value="Unassembled WGS sequence"/>
</dbReference>
<comment type="caution">
    <text evidence="3">The sequence shown here is derived from an EMBL/GenBank/DDBJ whole genome shotgun (WGS) entry which is preliminary data.</text>
</comment>
<dbReference type="RefSeq" id="WP_078573616.1">
    <property type="nucleotide sequence ID" value="NZ_MPZS01000001.1"/>
</dbReference>
<evidence type="ECO:0000259" key="2">
    <source>
        <dbReference type="Pfam" id="PF09994"/>
    </source>
</evidence>
<dbReference type="PANTHER" id="PTHR33840:SF1">
    <property type="entry name" value="TLE1 PHOSPHOLIPASE DOMAIN-CONTAINING PROTEIN"/>
    <property type="match status" value="1"/>
</dbReference>
<dbReference type="EMBL" id="MPZS01000001">
    <property type="protein sequence ID" value="OOY13269.1"/>
    <property type="molecule type" value="Genomic_DNA"/>
</dbReference>
<dbReference type="InterPro" id="IPR018712">
    <property type="entry name" value="Tle1-like_cat"/>
</dbReference>
<accession>A0ABX3MNZ8</accession>
<proteinExistence type="predicted"/>
<evidence type="ECO:0000313" key="3">
    <source>
        <dbReference type="EMBL" id="OOY13269.1"/>
    </source>
</evidence>
<gene>
    <name evidence="3" type="ORF">BMG00_05595</name>
</gene>
<keyword evidence="4" id="KW-1185">Reference proteome</keyword>
<protein>
    <recommendedName>
        <fullName evidence="2">T6SS Phospholipase effector Tle1-like catalytic domain-containing protein</fullName>
    </recommendedName>
</protein>
<dbReference type="SUPFAM" id="SSF53474">
    <property type="entry name" value="alpha/beta-Hydrolases"/>
    <property type="match status" value="1"/>
</dbReference>
<evidence type="ECO:0000256" key="1">
    <source>
        <dbReference type="SAM" id="MobiDB-lite"/>
    </source>
</evidence>
<dbReference type="Pfam" id="PF09994">
    <property type="entry name" value="T6SS_Tle1-like_cat"/>
    <property type="match status" value="1"/>
</dbReference>
<evidence type="ECO:0000313" key="4">
    <source>
        <dbReference type="Proteomes" id="UP000242224"/>
    </source>
</evidence>
<reference evidence="3 4" key="1">
    <citation type="submission" date="2016-11" db="EMBL/GenBank/DDBJ databases">
        <title>A multilocus sequence analysis scheme for characterization of bacteria in the genus Thioclava.</title>
        <authorList>
            <person name="Liu Y."/>
            <person name="Shao Z."/>
        </authorList>
    </citation>
    <scope>NUCLEOTIDE SEQUENCE [LARGE SCALE GENOMIC DNA]</scope>
    <source>
        <strain evidence="3 4">11.10-0-13</strain>
    </source>
</reference>
<organism evidence="3 4">
    <name type="scientific">Thioclava marina</name>
    <dbReference type="NCBI Taxonomy" id="1915077"/>
    <lineage>
        <taxon>Bacteria</taxon>
        <taxon>Pseudomonadati</taxon>
        <taxon>Pseudomonadota</taxon>
        <taxon>Alphaproteobacteria</taxon>
        <taxon>Rhodobacterales</taxon>
        <taxon>Paracoccaceae</taxon>
        <taxon>Thioclava</taxon>
    </lineage>
</organism>
<name>A0ABX3MNZ8_9RHOB</name>
<dbReference type="PANTHER" id="PTHR33840">
    <property type="match status" value="1"/>
</dbReference>
<sequence length="401" mass="44831">MRGLFERLISAFRRRSPERAEARQVAHGRGPLDHVLLLDGTMGSLRPDRLTSIGMIYRFLRRAAPKVSVYYGRGLQWREWHDVSDVWFGFGVNKQIERAYGWLAMRYRPGDRIFLIGYSRGAFAARSLAGMIERVGLLRPEHAIERNTRLAWRHYETEAPAPIMAGFRRSLCHESVPVEMVGAFDTVQALGIRLPFFWLVRAAQVRFHDHHLGQSVHHGYQALALDETRSVLEPLIWDSEGTGADRIEQRWFRGAHGDIGGQLGHFGDARPLANIPLVWMLERAEGLGLVLPPGWAQEFARDATAPSVGTWGGWAKFFWLRAPRVVGRDPSEGLHESVTLPERSHALFRPRILRPEIRRVPPQAPAGEGSELGRHDEAGGGAGGVEASVLGAPDLAPRDAG</sequence>
<feature type="region of interest" description="Disordered" evidence="1">
    <location>
        <begin position="358"/>
        <end position="401"/>
    </location>
</feature>